<gene>
    <name evidence="3" type="ORF">OXX778_LOCUS12043</name>
</gene>
<keyword evidence="2" id="KW-0732">Signal</keyword>
<dbReference type="EMBL" id="CAJNOC010002121">
    <property type="protein sequence ID" value="CAF0913878.1"/>
    <property type="molecule type" value="Genomic_DNA"/>
</dbReference>
<name>A0A814AIP6_9BILA</name>
<proteinExistence type="predicted"/>
<sequence length="272" mass="31888">MHLIFGVLSFFLIISIDFTSCKAIGTIHNNLLGVYSSLLSNNNNNNNNNKHTNNKSSNKVEKFSLTETTSLDKSKKRLEEQTGELKGHIKKVLIESIPEYMQESGLNDNNNNITNSERKKRVHIKSRINHFKSIYYAKQCSRFLKSKDGINWNCRLEEEFTDETETHIERYCYCSFEYDCFENEQFYFDFDTEEEKINLDEKTIRTYEQRCQDGLEEITDSHWKCSIQIYDNELEVDGDNVSNFDSYCDCSSPKNNQRQPYSLTGDYTNTKS</sequence>
<evidence type="ECO:0000313" key="3">
    <source>
        <dbReference type="EMBL" id="CAF0913878.1"/>
    </source>
</evidence>
<dbReference type="Proteomes" id="UP000663879">
    <property type="component" value="Unassembled WGS sequence"/>
</dbReference>
<protein>
    <submittedName>
        <fullName evidence="3">Uncharacterized protein</fullName>
    </submittedName>
</protein>
<feature type="region of interest" description="Disordered" evidence="1">
    <location>
        <begin position="44"/>
        <end position="63"/>
    </location>
</feature>
<dbReference type="AlphaFoldDB" id="A0A814AIP6"/>
<evidence type="ECO:0000313" key="4">
    <source>
        <dbReference type="Proteomes" id="UP000663879"/>
    </source>
</evidence>
<evidence type="ECO:0000256" key="2">
    <source>
        <dbReference type="SAM" id="SignalP"/>
    </source>
</evidence>
<dbReference type="OrthoDB" id="10484140at2759"/>
<accession>A0A814AIP6</accession>
<feature type="signal peptide" evidence="2">
    <location>
        <begin position="1"/>
        <end position="23"/>
    </location>
</feature>
<comment type="caution">
    <text evidence="3">The sequence shown here is derived from an EMBL/GenBank/DDBJ whole genome shotgun (WGS) entry which is preliminary data.</text>
</comment>
<feature type="chain" id="PRO_5033034658" evidence="2">
    <location>
        <begin position="24"/>
        <end position="272"/>
    </location>
</feature>
<evidence type="ECO:0000256" key="1">
    <source>
        <dbReference type="SAM" id="MobiDB-lite"/>
    </source>
</evidence>
<keyword evidence="4" id="KW-1185">Reference proteome</keyword>
<organism evidence="3 4">
    <name type="scientific">Brachionus calyciflorus</name>
    <dbReference type="NCBI Taxonomy" id="104777"/>
    <lineage>
        <taxon>Eukaryota</taxon>
        <taxon>Metazoa</taxon>
        <taxon>Spiralia</taxon>
        <taxon>Gnathifera</taxon>
        <taxon>Rotifera</taxon>
        <taxon>Eurotatoria</taxon>
        <taxon>Monogononta</taxon>
        <taxon>Pseudotrocha</taxon>
        <taxon>Ploima</taxon>
        <taxon>Brachionidae</taxon>
        <taxon>Brachionus</taxon>
    </lineage>
</organism>
<feature type="compositionally biased region" description="Low complexity" evidence="1">
    <location>
        <begin position="44"/>
        <end position="57"/>
    </location>
</feature>
<reference evidence="3" key="1">
    <citation type="submission" date="2021-02" db="EMBL/GenBank/DDBJ databases">
        <authorList>
            <person name="Nowell W R."/>
        </authorList>
    </citation>
    <scope>NUCLEOTIDE SEQUENCE</scope>
    <source>
        <strain evidence="3">Ploen Becks lab</strain>
    </source>
</reference>